<dbReference type="Pfam" id="PF12844">
    <property type="entry name" value="HTH_19"/>
    <property type="match status" value="1"/>
</dbReference>
<dbReference type="InterPro" id="IPR010982">
    <property type="entry name" value="Lambda_DNA-bd_dom_sf"/>
</dbReference>
<dbReference type="OrthoDB" id="1799466at2"/>
<protein>
    <submittedName>
        <fullName evidence="2">Helix-turn-helix family protein</fullName>
    </submittedName>
</protein>
<dbReference type="CDD" id="cd00093">
    <property type="entry name" value="HTH_XRE"/>
    <property type="match status" value="1"/>
</dbReference>
<dbReference type="AlphaFoldDB" id="A0A2U3KH45"/>
<evidence type="ECO:0000259" key="1">
    <source>
        <dbReference type="PROSITE" id="PS50943"/>
    </source>
</evidence>
<feature type="domain" description="HTH cro/C1-type" evidence="1">
    <location>
        <begin position="12"/>
        <end position="66"/>
    </location>
</feature>
<dbReference type="SMART" id="SM00530">
    <property type="entry name" value="HTH_XRE"/>
    <property type="match status" value="1"/>
</dbReference>
<dbReference type="Gene3D" id="1.10.260.40">
    <property type="entry name" value="lambda repressor-like DNA-binding domains"/>
    <property type="match status" value="1"/>
</dbReference>
<accession>A0A2U3KH45</accession>
<dbReference type="PROSITE" id="PS50943">
    <property type="entry name" value="HTH_CROC1"/>
    <property type="match status" value="1"/>
</dbReference>
<dbReference type="GO" id="GO:0003677">
    <property type="term" value="F:DNA binding"/>
    <property type="evidence" value="ECO:0007669"/>
    <property type="project" value="InterPro"/>
</dbReference>
<gene>
    <name evidence="2" type="ORF">SBF1_200019</name>
</gene>
<sequence>MIIIDKTVCKRISYYRRGCNLTQEELASNVGIRLNHLINIEAEARIPRINELVQLAVGLGISIEELVNKVLSESP</sequence>
<dbReference type="EMBL" id="OMOF01000113">
    <property type="protein sequence ID" value="SPF38995.1"/>
    <property type="molecule type" value="Genomic_DNA"/>
</dbReference>
<proteinExistence type="predicted"/>
<dbReference type="SUPFAM" id="SSF47413">
    <property type="entry name" value="lambda repressor-like DNA-binding domains"/>
    <property type="match status" value="1"/>
</dbReference>
<evidence type="ECO:0000313" key="3">
    <source>
        <dbReference type="Proteomes" id="UP000238916"/>
    </source>
</evidence>
<name>A0A2U3KH45_9FIRM</name>
<reference evidence="3" key="1">
    <citation type="submission" date="2018-02" db="EMBL/GenBank/DDBJ databases">
        <authorList>
            <person name="Hausmann B."/>
        </authorList>
    </citation>
    <scope>NUCLEOTIDE SEQUENCE [LARGE SCALE GENOMIC DNA]</scope>
    <source>
        <strain evidence="3">Peat soil MAG SbF1</strain>
    </source>
</reference>
<organism evidence="2 3">
    <name type="scientific">Candidatus Desulfosporosinus infrequens</name>
    <dbReference type="NCBI Taxonomy" id="2043169"/>
    <lineage>
        <taxon>Bacteria</taxon>
        <taxon>Bacillati</taxon>
        <taxon>Bacillota</taxon>
        <taxon>Clostridia</taxon>
        <taxon>Eubacteriales</taxon>
        <taxon>Desulfitobacteriaceae</taxon>
        <taxon>Desulfosporosinus</taxon>
    </lineage>
</organism>
<dbReference type="Proteomes" id="UP000238916">
    <property type="component" value="Unassembled WGS sequence"/>
</dbReference>
<dbReference type="InterPro" id="IPR001387">
    <property type="entry name" value="Cro/C1-type_HTH"/>
</dbReference>
<evidence type="ECO:0000313" key="2">
    <source>
        <dbReference type="EMBL" id="SPF38995.1"/>
    </source>
</evidence>